<dbReference type="PANTHER" id="PTHR47843">
    <property type="entry name" value="BTB DOMAIN-CONTAINING PROTEIN-RELATED"/>
    <property type="match status" value="1"/>
</dbReference>
<accession>A0AAV9P1W7</accession>
<dbReference type="EMBL" id="JAVRRT010000013">
    <property type="protein sequence ID" value="KAK5166590.1"/>
    <property type="molecule type" value="Genomic_DNA"/>
</dbReference>
<name>A0AAV9P1W7_9PEZI</name>
<protein>
    <recommendedName>
        <fullName evidence="3">BTB domain-containing protein</fullName>
    </recommendedName>
</protein>
<organism evidence="1 2">
    <name type="scientific">Saxophila tyrrhenica</name>
    <dbReference type="NCBI Taxonomy" id="1690608"/>
    <lineage>
        <taxon>Eukaryota</taxon>
        <taxon>Fungi</taxon>
        <taxon>Dikarya</taxon>
        <taxon>Ascomycota</taxon>
        <taxon>Pezizomycotina</taxon>
        <taxon>Dothideomycetes</taxon>
        <taxon>Dothideomycetidae</taxon>
        <taxon>Mycosphaerellales</taxon>
        <taxon>Extremaceae</taxon>
        <taxon>Saxophila</taxon>
    </lineage>
</organism>
<dbReference type="InterPro" id="IPR011333">
    <property type="entry name" value="SKP1/BTB/POZ_sf"/>
</dbReference>
<evidence type="ECO:0008006" key="3">
    <source>
        <dbReference type="Google" id="ProtNLM"/>
    </source>
</evidence>
<dbReference type="RefSeq" id="XP_064656472.1">
    <property type="nucleotide sequence ID" value="XM_064805367.1"/>
</dbReference>
<keyword evidence="2" id="KW-1185">Reference proteome</keyword>
<comment type="caution">
    <text evidence="1">The sequence shown here is derived from an EMBL/GenBank/DDBJ whole genome shotgun (WGS) entry which is preliminary data.</text>
</comment>
<dbReference type="GeneID" id="89929467"/>
<sequence length="232" mass="26213">MEDMEEIAKLTRPFSRSVKIVLEDGGRYFVQKAILYNASQYFVKALEGSFIESTEQVLKLPGCDSATFDVFFFWLCKGNLPTTLQVIGGLGYQDRDVSTMRARRSEDCEKQKLIVRTWCFGDACLLPVLQDVAMRALCASSKACPITDEVLCLAVQTMPRDSALWRLCFDKFAVFFYHARDLMSEEWKDEIGQIPGALKELTERLIPDDGIPISSRLVSLGNGEDKDYFVDG</sequence>
<dbReference type="Proteomes" id="UP001337655">
    <property type="component" value="Unassembled WGS sequence"/>
</dbReference>
<dbReference type="AlphaFoldDB" id="A0AAV9P1W7"/>
<proteinExistence type="predicted"/>
<evidence type="ECO:0000313" key="1">
    <source>
        <dbReference type="EMBL" id="KAK5166590.1"/>
    </source>
</evidence>
<reference evidence="1 2" key="1">
    <citation type="submission" date="2023-08" db="EMBL/GenBank/DDBJ databases">
        <title>Black Yeasts Isolated from many extreme environments.</title>
        <authorList>
            <person name="Coleine C."/>
            <person name="Stajich J.E."/>
            <person name="Selbmann L."/>
        </authorList>
    </citation>
    <scope>NUCLEOTIDE SEQUENCE [LARGE SCALE GENOMIC DNA]</scope>
    <source>
        <strain evidence="1 2">CCFEE 5935</strain>
    </source>
</reference>
<dbReference type="PANTHER" id="PTHR47843:SF2">
    <property type="entry name" value="BTB DOMAIN-CONTAINING PROTEIN"/>
    <property type="match status" value="1"/>
</dbReference>
<dbReference type="SUPFAM" id="SSF54695">
    <property type="entry name" value="POZ domain"/>
    <property type="match status" value="1"/>
</dbReference>
<gene>
    <name evidence="1" type="ORF">LTR77_008133</name>
</gene>
<evidence type="ECO:0000313" key="2">
    <source>
        <dbReference type="Proteomes" id="UP001337655"/>
    </source>
</evidence>
<dbReference type="Gene3D" id="3.30.710.10">
    <property type="entry name" value="Potassium Channel Kv1.1, Chain A"/>
    <property type="match status" value="1"/>
</dbReference>